<evidence type="ECO:0000256" key="1">
    <source>
        <dbReference type="SAM" id="Phobius"/>
    </source>
</evidence>
<dbReference type="OrthoDB" id="71310at2759"/>
<feature type="domain" description="SAYSvFN" evidence="2">
    <location>
        <begin position="317"/>
        <end position="383"/>
    </location>
</feature>
<evidence type="ECO:0000259" key="2">
    <source>
        <dbReference type="Pfam" id="PF10260"/>
    </source>
</evidence>
<comment type="caution">
    <text evidence="3">The sequence shown here is derived from an EMBL/GenBank/DDBJ whole genome shotgun (WGS) entry which is preliminary data.</text>
</comment>
<accession>A0A7J7KUY3</accession>
<dbReference type="CDD" id="cd17039">
    <property type="entry name" value="Ubl_ubiquitin_like"/>
    <property type="match status" value="1"/>
</dbReference>
<keyword evidence="1" id="KW-0472">Membrane</keyword>
<reference evidence="3 4" key="1">
    <citation type="journal article" date="2020" name="IScience">
        <title>Genome Sequencing of the Endangered Kingdonia uniflora (Circaeasteraceae, Ranunculales) Reveals Potential Mechanisms of Evolutionary Specialization.</title>
        <authorList>
            <person name="Sun Y."/>
            <person name="Deng T."/>
            <person name="Zhang A."/>
            <person name="Moore M.J."/>
            <person name="Landis J.B."/>
            <person name="Lin N."/>
            <person name="Zhang H."/>
            <person name="Zhang X."/>
            <person name="Huang J."/>
            <person name="Zhang X."/>
            <person name="Sun H."/>
            <person name="Wang H."/>
        </authorList>
    </citation>
    <scope>NUCLEOTIDE SEQUENCE [LARGE SCALE GENOMIC DNA]</scope>
    <source>
        <strain evidence="3">TB1705</strain>
        <tissue evidence="3">Leaf</tissue>
    </source>
</reference>
<name>A0A7J7KUY3_9MAGN</name>
<feature type="transmembrane region" description="Helical" evidence="1">
    <location>
        <begin position="301"/>
        <end position="326"/>
    </location>
</feature>
<protein>
    <recommendedName>
        <fullName evidence="2">SAYSvFN domain-containing protein</fullName>
    </recommendedName>
</protein>
<dbReference type="EMBL" id="JACGCM010002890">
    <property type="protein sequence ID" value="KAF6134173.1"/>
    <property type="molecule type" value="Genomic_DNA"/>
</dbReference>
<feature type="transmembrane region" description="Helical" evidence="1">
    <location>
        <begin position="332"/>
        <end position="350"/>
    </location>
</feature>
<keyword evidence="1" id="KW-1133">Transmembrane helix</keyword>
<evidence type="ECO:0000313" key="3">
    <source>
        <dbReference type="EMBL" id="KAF6134173.1"/>
    </source>
</evidence>
<evidence type="ECO:0000313" key="4">
    <source>
        <dbReference type="Proteomes" id="UP000541444"/>
    </source>
</evidence>
<dbReference type="InterPro" id="IPR039159">
    <property type="entry name" value="SAYSD1"/>
</dbReference>
<proteinExistence type="predicted"/>
<organism evidence="3 4">
    <name type="scientific">Kingdonia uniflora</name>
    <dbReference type="NCBI Taxonomy" id="39325"/>
    <lineage>
        <taxon>Eukaryota</taxon>
        <taxon>Viridiplantae</taxon>
        <taxon>Streptophyta</taxon>
        <taxon>Embryophyta</taxon>
        <taxon>Tracheophyta</taxon>
        <taxon>Spermatophyta</taxon>
        <taxon>Magnoliopsida</taxon>
        <taxon>Ranunculales</taxon>
        <taxon>Circaeasteraceae</taxon>
        <taxon>Kingdonia</taxon>
    </lineage>
</organism>
<dbReference type="Pfam" id="PF10260">
    <property type="entry name" value="SAYSvFN"/>
    <property type="match status" value="1"/>
</dbReference>
<gene>
    <name evidence="3" type="ORF">GIB67_013570</name>
</gene>
<sequence>MGREAVHHQGRLSVPIFNMAIYKCPSKTGKDCEAIIRNFIWTGDLEKKTGWSLFHGVKLVCLRKNGFFNCLIKNAFSLQEMPINGTDTKNLWSGGIKKISICCDGASFGNPGVSWSGAVFRDHLCNVIGVMVIKLPMSIAYYAESCHAINSDSLPWALQLKGDRLKTTLRRRRLSFFAKAFLAPESALKLASLRLMRCQHSGVHDLRSLVAVDGHLPIAHLKLILQGKVLHDIVNGDDVYLRLKDGDSLIVAVKPKAPARHDCDDSDEEDDDLKFQMPQLTSWWKRSLFSFLHEKLKLPDILLMAIFSVSLKAWAVIILWFMLAPIAYRWDIGPLYILTAGFSIILFNLGKRQQGDLSAYSIFNEGFRELPGTLNADRLDRDIRAGQF</sequence>
<dbReference type="AlphaFoldDB" id="A0A7J7KUY3"/>
<dbReference type="PANTHER" id="PTHR13527:SF0">
    <property type="entry name" value="SAYSVFN DOMAIN-CONTAINING PROTEIN 1"/>
    <property type="match status" value="1"/>
</dbReference>
<dbReference type="Proteomes" id="UP000541444">
    <property type="component" value="Unassembled WGS sequence"/>
</dbReference>
<dbReference type="InterPro" id="IPR019387">
    <property type="entry name" value="SAYSvFN_dom"/>
</dbReference>
<keyword evidence="4" id="KW-1185">Reference proteome</keyword>
<dbReference type="PANTHER" id="PTHR13527">
    <property type="entry name" value="SAYSVFN DOMAIN-CONTAINING PROTEIN 1"/>
    <property type="match status" value="1"/>
</dbReference>
<keyword evidence="1" id="KW-0812">Transmembrane</keyword>